<evidence type="ECO:0000256" key="1">
    <source>
        <dbReference type="ARBA" id="ARBA00005781"/>
    </source>
</evidence>
<dbReference type="AlphaFoldDB" id="A0A1G2FXJ0"/>
<gene>
    <name evidence="6" type="ORF">A2W41_00540</name>
</gene>
<feature type="compositionally biased region" description="Basic and acidic residues" evidence="5">
    <location>
        <begin position="147"/>
        <end position="161"/>
    </location>
</feature>
<comment type="function">
    <text evidence="4">This protein is located at the 30S-50S ribosomal subunit interface and may play a role in the structure and function of the aminoacyl-tRNA binding site.</text>
</comment>
<organism evidence="6 7">
    <name type="scientific">Candidatus Ryanbacteria bacterium RIFCSPHIGHO2_01_45_13</name>
    <dbReference type="NCBI Taxonomy" id="1802112"/>
    <lineage>
        <taxon>Bacteria</taxon>
        <taxon>Candidatus Ryaniibacteriota</taxon>
    </lineage>
</organism>
<evidence type="ECO:0000256" key="4">
    <source>
        <dbReference type="RuleBase" id="RU000559"/>
    </source>
</evidence>
<dbReference type="Gene3D" id="2.30.30.790">
    <property type="match status" value="1"/>
</dbReference>
<dbReference type="GO" id="GO:0006412">
    <property type="term" value="P:translation"/>
    <property type="evidence" value="ECO:0007669"/>
    <property type="project" value="InterPro"/>
</dbReference>
<dbReference type="GO" id="GO:0022625">
    <property type="term" value="C:cytosolic large ribosomal subunit"/>
    <property type="evidence" value="ECO:0007669"/>
    <property type="project" value="TreeGrafter"/>
</dbReference>
<evidence type="ECO:0000256" key="5">
    <source>
        <dbReference type="SAM" id="MobiDB-lite"/>
    </source>
</evidence>
<name>A0A1G2FXJ0_9BACT</name>
<evidence type="ECO:0000313" key="7">
    <source>
        <dbReference type="Proteomes" id="UP000176700"/>
    </source>
</evidence>
<evidence type="ECO:0000313" key="6">
    <source>
        <dbReference type="EMBL" id="OGZ42795.1"/>
    </source>
</evidence>
<dbReference type="InterPro" id="IPR008991">
    <property type="entry name" value="Translation_prot_SH3-like_sf"/>
</dbReference>
<dbReference type="GO" id="GO:0003735">
    <property type="term" value="F:structural constituent of ribosome"/>
    <property type="evidence" value="ECO:0007669"/>
    <property type="project" value="InterPro"/>
</dbReference>
<evidence type="ECO:0000256" key="2">
    <source>
        <dbReference type="ARBA" id="ARBA00022980"/>
    </source>
</evidence>
<comment type="caution">
    <text evidence="6">The sequence shown here is derived from an EMBL/GenBank/DDBJ whole genome shotgun (WGS) entry which is preliminary data.</text>
</comment>
<dbReference type="Proteomes" id="UP000176700">
    <property type="component" value="Unassembled WGS sequence"/>
</dbReference>
<dbReference type="PANTHER" id="PTHR15680">
    <property type="entry name" value="RIBOSOMAL PROTEIN L19"/>
    <property type="match status" value="1"/>
</dbReference>
<keyword evidence="3 4" id="KW-0687">Ribonucleoprotein</keyword>
<protein>
    <recommendedName>
        <fullName evidence="4">50S ribosomal protein L19</fullName>
    </recommendedName>
</protein>
<dbReference type="PANTHER" id="PTHR15680:SF9">
    <property type="entry name" value="LARGE RIBOSOMAL SUBUNIT PROTEIN BL19M"/>
    <property type="match status" value="1"/>
</dbReference>
<dbReference type="InterPro" id="IPR038657">
    <property type="entry name" value="Ribosomal_bL19_sf"/>
</dbReference>
<proteinExistence type="inferred from homology"/>
<dbReference type="Pfam" id="PF01245">
    <property type="entry name" value="Ribosomal_L19"/>
    <property type="match status" value="1"/>
</dbReference>
<dbReference type="NCBIfam" id="TIGR01024">
    <property type="entry name" value="rplS_bact"/>
    <property type="match status" value="1"/>
</dbReference>
<comment type="similarity">
    <text evidence="1 4">Belongs to the bacterial ribosomal protein bL19 family.</text>
</comment>
<dbReference type="EMBL" id="MHNI01000013">
    <property type="protein sequence ID" value="OGZ42795.1"/>
    <property type="molecule type" value="Genomic_DNA"/>
</dbReference>
<dbReference type="InterPro" id="IPR001857">
    <property type="entry name" value="Ribosomal_bL19"/>
</dbReference>
<evidence type="ECO:0000256" key="3">
    <source>
        <dbReference type="ARBA" id="ARBA00023274"/>
    </source>
</evidence>
<dbReference type="PRINTS" id="PR00061">
    <property type="entry name" value="RIBOSOMALL19"/>
</dbReference>
<feature type="region of interest" description="Disordered" evidence="5">
    <location>
        <begin position="115"/>
        <end position="161"/>
    </location>
</feature>
<keyword evidence="2 6" id="KW-0689">Ribosomal protein</keyword>
<dbReference type="SUPFAM" id="SSF50104">
    <property type="entry name" value="Translation proteins SH3-like domain"/>
    <property type="match status" value="1"/>
</dbReference>
<sequence>MQSKRATIDMRPGDIVRVYQKIKEKDKTRIQVFEGLVIARKHGAEPGATFTVRKISQGVGVERIYPLHSSNVEKIEIVKRSPKVRRAKLYYIREKAARESRKRLRHEYLASKITVGSIEEESSGKQSSQETDENRKESPLTQQNNEPKSEKRELKEERETK</sequence>
<accession>A0A1G2FXJ0</accession>
<reference evidence="6 7" key="1">
    <citation type="journal article" date="2016" name="Nat. Commun.">
        <title>Thousands of microbial genomes shed light on interconnected biogeochemical processes in an aquifer system.</title>
        <authorList>
            <person name="Anantharaman K."/>
            <person name="Brown C.T."/>
            <person name="Hug L.A."/>
            <person name="Sharon I."/>
            <person name="Castelle C.J."/>
            <person name="Probst A.J."/>
            <person name="Thomas B.C."/>
            <person name="Singh A."/>
            <person name="Wilkins M.J."/>
            <person name="Karaoz U."/>
            <person name="Brodie E.L."/>
            <person name="Williams K.H."/>
            <person name="Hubbard S.S."/>
            <person name="Banfield J.F."/>
        </authorList>
    </citation>
    <scope>NUCLEOTIDE SEQUENCE [LARGE SCALE GENOMIC DNA]</scope>
</reference>